<dbReference type="CDD" id="cd07377">
    <property type="entry name" value="WHTH_GntR"/>
    <property type="match status" value="1"/>
</dbReference>
<dbReference type="InterPro" id="IPR008920">
    <property type="entry name" value="TF_FadR/GntR_C"/>
</dbReference>
<accession>A0ABV2DS22</accession>
<protein>
    <submittedName>
        <fullName evidence="5">GntR family transcriptional regulator</fullName>
    </submittedName>
</protein>
<evidence type="ECO:0000313" key="6">
    <source>
        <dbReference type="Proteomes" id="UP001548832"/>
    </source>
</evidence>
<dbReference type="InterPro" id="IPR036388">
    <property type="entry name" value="WH-like_DNA-bd_sf"/>
</dbReference>
<name>A0ABV2DS22_9HYPH</name>
<dbReference type="SMART" id="SM00345">
    <property type="entry name" value="HTH_GNTR"/>
    <property type="match status" value="1"/>
</dbReference>
<dbReference type="InterPro" id="IPR011711">
    <property type="entry name" value="GntR_C"/>
</dbReference>
<sequence length="226" mass="26256">MARQVKARVRAADTQSQKRLHLIHGTLRNRIIMLTYPPGMLLKEAEMAAEFGVSRTPIRQALQKLQFEGLVETINAVGTIVTNYQSEEMNGLVALRVRIDEIVGDLARRDYSSADIADMESLVRRTKSLEFDHDLEEYLKIINSHHEILRRIIDTDALRDIYDNLHFRTARQWWVTVPKLWQPWMSLTISELNEMIRSMKSKDTKGVMAVRRNYVRHFAVLIEGLV</sequence>
<dbReference type="PRINTS" id="PR00035">
    <property type="entry name" value="HTHGNTR"/>
</dbReference>
<dbReference type="EMBL" id="JBEWSZ010000014">
    <property type="protein sequence ID" value="MET2832847.1"/>
    <property type="molecule type" value="Genomic_DNA"/>
</dbReference>
<dbReference type="Gene3D" id="1.20.120.530">
    <property type="entry name" value="GntR ligand-binding domain-like"/>
    <property type="match status" value="1"/>
</dbReference>
<dbReference type="PANTHER" id="PTHR43537">
    <property type="entry name" value="TRANSCRIPTIONAL REGULATOR, GNTR FAMILY"/>
    <property type="match status" value="1"/>
</dbReference>
<dbReference type="InterPro" id="IPR000524">
    <property type="entry name" value="Tscrpt_reg_HTH_GntR"/>
</dbReference>
<dbReference type="Proteomes" id="UP001548832">
    <property type="component" value="Unassembled WGS sequence"/>
</dbReference>
<gene>
    <name evidence="5" type="ORF">ABVQ20_38660</name>
</gene>
<keyword evidence="3" id="KW-0804">Transcription</keyword>
<keyword evidence="2" id="KW-0238">DNA-binding</keyword>
<dbReference type="PROSITE" id="PS50949">
    <property type="entry name" value="HTH_GNTR"/>
    <property type="match status" value="1"/>
</dbReference>
<dbReference type="Pfam" id="PF00392">
    <property type="entry name" value="GntR"/>
    <property type="match status" value="1"/>
</dbReference>
<dbReference type="SUPFAM" id="SSF48008">
    <property type="entry name" value="GntR ligand-binding domain-like"/>
    <property type="match status" value="1"/>
</dbReference>
<organism evidence="5 6">
    <name type="scientific">Mesorhizobium shangrilense</name>
    <dbReference type="NCBI Taxonomy" id="460060"/>
    <lineage>
        <taxon>Bacteria</taxon>
        <taxon>Pseudomonadati</taxon>
        <taxon>Pseudomonadota</taxon>
        <taxon>Alphaproteobacteria</taxon>
        <taxon>Hyphomicrobiales</taxon>
        <taxon>Phyllobacteriaceae</taxon>
        <taxon>Mesorhizobium</taxon>
    </lineage>
</organism>
<keyword evidence="6" id="KW-1185">Reference proteome</keyword>
<evidence type="ECO:0000256" key="3">
    <source>
        <dbReference type="ARBA" id="ARBA00023163"/>
    </source>
</evidence>
<dbReference type="PANTHER" id="PTHR43537:SF24">
    <property type="entry name" value="GLUCONATE OPERON TRANSCRIPTIONAL REPRESSOR"/>
    <property type="match status" value="1"/>
</dbReference>
<keyword evidence="1" id="KW-0805">Transcription regulation</keyword>
<dbReference type="SUPFAM" id="SSF46785">
    <property type="entry name" value="Winged helix' DNA-binding domain"/>
    <property type="match status" value="1"/>
</dbReference>
<dbReference type="Pfam" id="PF07729">
    <property type="entry name" value="FCD"/>
    <property type="match status" value="1"/>
</dbReference>
<dbReference type="Gene3D" id="1.10.10.10">
    <property type="entry name" value="Winged helix-like DNA-binding domain superfamily/Winged helix DNA-binding domain"/>
    <property type="match status" value="1"/>
</dbReference>
<evidence type="ECO:0000256" key="2">
    <source>
        <dbReference type="ARBA" id="ARBA00023125"/>
    </source>
</evidence>
<proteinExistence type="predicted"/>
<evidence type="ECO:0000313" key="5">
    <source>
        <dbReference type="EMBL" id="MET2832847.1"/>
    </source>
</evidence>
<evidence type="ECO:0000259" key="4">
    <source>
        <dbReference type="PROSITE" id="PS50949"/>
    </source>
</evidence>
<dbReference type="RefSeq" id="WP_354465055.1">
    <property type="nucleotide sequence ID" value="NZ_JBEWSZ010000014.1"/>
</dbReference>
<dbReference type="InterPro" id="IPR036390">
    <property type="entry name" value="WH_DNA-bd_sf"/>
</dbReference>
<reference evidence="5 6" key="1">
    <citation type="submission" date="2024-06" db="EMBL/GenBank/DDBJ databases">
        <authorList>
            <person name="Kim D.-U."/>
        </authorList>
    </citation>
    <scope>NUCLEOTIDE SEQUENCE [LARGE SCALE GENOMIC DNA]</scope>
    <source>
        <strain evidence="5 6">KACC15460</strain>
    </source>
</reference>
<evidence type="ECO:0000256" key="1">
    <source>
        <dbReference type="ARBA" id="ARBA00023015"/>
    </source>
</evidence>
<comment type="caution">
    <text evidence="5">The sequence shown here is derived from an EMBL/GenBank/DDBJ whole genome shotgun (WGS) entry which is preliminary data.</text>
</comment>
<feature type="domain" description="HTH gntR-type" evidence="4">
    <location>
        <begin position="17"/>
        <end position="84"/>
    </location>
</feature>